<keyword evidence="2" id="KW-1185">Reference proteome</keyword>
<reference evidence="1 2" key="1">
    <citation type="submission" date="2015-04" db="EMBL/GenBank/DDBJ databases">
        <authorList>
            <person name="Heijne W.H."/>
            <person name="Fedorova N.D."/>
            <person name="Nierman W.C."/>
            <person name="Vollebregt A.W."/>
            <person name="Zhao Z."/>
            <person name="Wu L."/>
            <person name="Kumar M."/>
            <person name="Stam H."/>
            <person name="van den Berg M.A."/>
            <person name="Pel H.J."/>
        </authorList>
    </citation>
    <scope>NUCLEOTIDE SEQUENCE [LARGE SCALE GENOMIC DNA]</scope>
    <source>
        <strain evidence="1 2">CBS 393.64</strain>
    </source>
</reference>
<name>A0A0F4YLN4_RASE3</name>
<dbReference type="RefSeq" id="XP_013325647.1">
    <property type="nucleotide sequence ID" value="XM_013470193.1"/>
</dbReference>
<dbReference type="GeneID" id="25319288"/>
<comment type="caution">
    <text evidence="1">The sequence shown here is derived from an EMBL/GenBank/DDBJ whole genome shotgun (WGS) entry which is preliminary data.</text>
</comment>
<organism evidence="1 2">
    <name type="scientific">Rasamsonia emersonii (strain ATCC 16479 / CBS 393.64 / IMI 116815)</name>
    <dbReference type="NCBI Taxonomy" id="1408163"/>
    <lineage>
        <taxon>Eukaryota</taxon>
        <taxon>Fungi</taxon>
        <taxon>Dikarya</taxon>
        <taxon>Ascomycota</taxon>
        <taxon>Pezizomycotina</taxon>
        <taxon>Eurotiomycetes</taxon>
        <taxon>Eurotiomycetidae</taxon>
        <taxon>Eurotiales</taxon>
        <taxon>Trichocomaceae</taxon>
        <taxon>Rasamsonia</taxon>
    </lineage>
</organism>
<feature type="non-terminal residue" evidence="1">
    <location>
        <position position="1"/>
    </location>
</feature>
<gene>
    <name evidence="1" type="ORF">T310_7011</name>
</gene>
<dbReference type="Proteomes" id="UP000053958">
    <property type="component" value="Unassembled WGS sequence"/>
</dbReference>
<protein>
    <submittedName>
        <fullName evidence="1">Uncharacterized protein</fullName>
    </submittedName>
</protein>
<sequence>RVVILLLLTRYTTYSSHSYSYSKLGCADFKSLNANKSAVETVDTRQRVFNSIKCMLVYLSISLRTCLPLNICIYSTWAIMLYPPAGRTLSASLQLQIRHSLRMDHAVRSNRSKWAVSSVQWTVDTRDNGYLLDY</sequence>
<accession>A0A0F4YLN4</accession>
<evidence type="ECO:0000313" key="2">
    <source>
        <dbReference type="Proteomes" id="UP000053958"/>
    </source>
</evidence>
<dbReference type="EMBL" id="LASV01000391">
    <property type="protein sequence ID" value="KKA19035.1"/>
    <property type="molecule type" value="Genomic_DNA"/>
</dbReference>
<proteinExistence type="predicted"/>
<dbReference type="AlphaFoldDB" id="A0A0F4YLN4"/>
<evidence type="ECO:0000313" key="1">
    <source>
        <dbReference type="EMBL" id="KKA19035.1"/>
    </source>
</evidence>